<sequence length="209" mass="24852">MKIMTGEPVRTSSKTTHAPPPPIQYSTLNVLQANIPLNPPLTKSILKRPPPVIRDLREMNLFNELYPFHHGQAQVQETVEIIPQPVSYERYFYSYIDDHTDLRSREYIKLDQGVYVRSDNAGQFCTNEHLTTLFHNIEYDNRLKLDFYSSTLYIFPKKRNEKFISEIRYIPEHITIRYKTTLDLLSSTEPYYENTQDFYQISKDIFYRI</sequence>
<evidence type="ECO:0000256" key="1">
    <source>
        <dbReference type="SAM" id="MobiDB-lite"/>
    </source>
</evidence>
<accession>A0A815BBS3</accession>
<dbReference type="AlphaFoldDB" id="A0A815BBS3"/>
<reference evidence="3" key="1">
    <citation type="submission" date="2021-02" db="EMBL/GenBank/DDBJ databases">
        <authorList>
            <person name="Nowell W R."/>
        </authorList>
    </citation>
    <scope>NUCLEOTIDE SEQUENCE</scope>
</reference>
<dbReference type="OrthoDB" id="9973383at2759"/>
<dbReference type="EMBL" id="CAJNOJ010000117">
    <property type="protein sequence ID" value="CAF1146838.1"/>
    <property type="molecule type" value="Genomic_DNA"/>
</dbReference>
<proteinExistence type="predicted"/>
<evidence type="ECO:0000313" key="3">
    <source>
        <dbReference type="EMBL" id="CAF1269211.1"/>
    </source>
</evidence>
<keyword evidence="4" id="KW-1185">Reference proteome</keyword>
<dbReference type="Proteomes" id="UP000663828">
    <property type="component" value="Unassembled WGS sequence"/>
</dbReference>
<dbReference type="Proteomes" id="UP000663852">
    <property type="component" value="Unassembled WGS sequence"/>
</dbReference>
<gene>
    <name evidence="2" type="ORF">EDS130_LOCUS22386</name>
    <name evidence="3" type="ORF">XAT740_LOCUS27201</name>
</gene>
<evidence type="ECO:0000313" key="4">
    <source>
        <dbReference type="Proteomes" id="UP000663828"/>
    </source>
</evidence>
<organism evidence="3 4">
    <name type="scientific">Adineta ricciae</name>
    <name type="common">Rotifer</name>
    <dbReference type="NCBI Taxonomy" id="249248"/>
    <lineage>
        <taxon>Eukaryota</taxon>
        <taxon>Metazoa</taxon>
        <taxon>Spiralia</taxon>
        <taxon>Gnathifera</taxon>
        <taxon>Rotifera</taxon>
        <taxon>Eurotatoria</taxon>
        <taxon>Bdelloidea</taxon>
        <taxon>Adinetida</taxon>
        <taxon>Adinetidae</taxon>
        <taxon>Adineta</taxon>
    </lineage>
</organism>
<comment type="caution">
    <text evidence="3">The sequence shown here is derived from an EMBL/GenBank/DDBJ whole genome shotgun (WGS) entry which is preliminary data.</text>
</comment>
<evidence type="ECO:0000313" key="2">
    <source>
        <dbReference type="EMBL" id="CAF1146838.1"/>
    </source>
</evidence>
<feature type="region of interest" description="Disordered" evidence="1">
    <location>
        <begin position="1"/>
        <end position="22"/>
    </location>
</feature>
<name>A0A815BBS3_ADIRI</name>
<dbReference type="EMBL" id="CAJNOR010002255">
    <property type="protein sequence ID" value="CAF1269211.1"/>
    <property type="molecule type" value="Genomic_DNA"/>
</dbReference>
<protein>
    <submittedName>
        <fullName evidence="3">Uncharacterized protein</fullName>
    </submittedName>
</protein>